<gene>
    <name evidence="1" type="ORF">SAMN05660866_00314</name>
</gene>
<dbReference type="RefSeq" id="WP_143814376.1">
    <property type="nucleotide sequence ID" value="NZ_FUYL01000001.1"/>
</dbReference>
<reference evidence="2" key="1">
    <citation type="submission" date="2017-02" db="EMBL/GenBank/DDBJ databases">
        <authorList>
            <person name="Varghese N."/>
            <person name="Submissions S."/>
        </authorList>
    </citation>
    <scope>NUCLEOTIDE SEQUENCE [LARGE SCALE GENOMIC DNA]</scope>
    <source>
        <strain evidence="2">DSM 23546</strain>
    </source>
</reference>
<dbReference type="AlphaFoldDB" id="A0A1T4ZTW6"/>
<dbReference type="Proteomes" id="UP000190339">
    <property type="component" value="Unassembled WGS sequence"/>
</dbReference>
<proteinExistence type="predicted"/>
<dbReference type="EMBL" id="FUYL01000001">
    <property type="protein sequence ID" value="SKB26224.1"/>
    <property type="molecule type" value="Genomic_DNA"/>
</dbReference>
<evidence type="ECO:0000313" key="1">
    <source>
        <dbReference type="EMBL" id="SKB26224.1"/>
    </source>
</evidence>
<sequence>MKTIHLKQEQRRFLIISYRNLEQLKEVILELGNTTSVKPNMSVLGKLGQDCVVNNKETQLAKTELKHYFKGVLGAKTDFAIFCNPEIGTLFITGSLVSQFIHDMHGTVLGEMTSGPYGILRGLGITENNASKYLKDLNEKCFLLILRGYDQELKIIEELL</sequence>
<organism evidence="1 2">
    <name type="scientific">Maribacter arcticus</name>
    <dbReference type="NCBI Taxonomy" id="561365"/>
    <lineage>
        <taxon>Bacteria</taxon>
        <taxon>Pseudomonadati</taxon>
        <taxon>Bacteroidota</taxon>
        <taxon>Flavobacteriia</taxon>
        <taxon>Flavobacteriales</taxon>
        <taxon>Flavobacteriaceae</taxon>
        <taxon>Maribacter</taxon>
    </lineage>
</organism>
<evidence type="ECO:0000313" key="2">
    <source>
        <dbReference type="Proteomes" id="UP000190339"/>
    </source>
</evidence>
<protein>
    <submittedName>
        <fullName evidence="1">Uncharacterized protein</fullName>
    </submittedName>
</protein>
<accession>A0A1T4ZTW6</accession>
<dbReference type="OrthoDB" id="1201799at2"/>
<keyword evidence="2" id="KW-1185">Reference proteome</keyword>
<name>A0A1T4ZTW6_9FLAO</name>
<dbReference type="STRING" id="561365.SAMN05660866_00314"/>